<dbReference type="InterPro" id="IPR026468">
    <property type="entry name" value="Nitrous_oxide_Rdtase_Sec-dep"/>
</dbReference>
<proteinExistence type="predicted"/>
<protein>
    <submittedName>
        <fullName evidence="4">Sec-dependent nitrous-oxide reductase</fullName>
        <ecNumber evidence="4">1.7.2.4</ecNumber>
    </submittedName>
</protein>
<dbReference type="InterPro" id="IPR008972">
    <property type="entry name" value="Cupredoxin"/>
</dbReference>
<dbReference type="GO" id="GO:0005507">
    <property type="term" value="F:copper ion binding"/>
    <property type="evidence" value="ECO:0007669"/>
    <property type="project" value="InterPro"/>
</dbReference>
<dbReference type="PROSITE" id="PS00078">
    <property type="entry name" value="COX2"/>
    <property type="match status" value="1"/>
</dbReference>
<dbReference type="InterPro" id="IPR041114">
    <property type="entry name" value="Nos_propeller"/>
</dbReference>
<keyword evidence="3" id="KW-0186">Copper</keyword>
<evidence type="ECO:0000256" key="3">
    <source>
        <dbReference type="ARBA" id="ARBA00023008"/>
    </source>
</evidence>
<dbReference type="InterPro" id="IPR015943">
    <property type="entry name" value="WD40/YVTN_repeat-like_dom_sf"/>
</dbReference>
<dbReference type="OrthoDB" id="9759695at2"/>
<dbReference type="EC" id="1.7.2.4" evidence="4"/>
<organism evidence="4 5">
    <name type="scientific">Bizionia myxarmorum</name>
    <dbReference type="NCBI Taxonomy" id="291186"/>
    <lineage>
        <taxon>Bacteria</taxon>
        <taxon>Pseudomonadati</taxon>
        <taxon>Bacteroidota</taxon>
        <taxon>Flavobacteriia</taxon>
        <taxon>Flavobacteriales</taxon>
        <taxon>Flavobacteriaceae</taxon>
        <taxon>Bizionia</taxon>
    </lineage>
</organism>
<dbReference type="GO" id="GO:0030313">
    <property type="term" value="C:cell envelope"/>
    <property type="evidence" value="ECO:0007669"/>
    <property type="project" value="UniProtKB-SubCell"/>
</dbReference>
<dbReference type="SUPFAM" id="SSF49503">
    <property type="entry name" value="Cupredoxins"/>
    <property type="match status" value="1"/>
</dbReference>
<evidence type="ECO:0000313" key="4">
    <source>
        <dbReference type="EMBL" id="TYB77142.1"/>
    </source>
</evidence>
<dbReference type="Gene3D" id="2.130.10.10">
    <property type="entry name" value="YVTN repeat-like/Quinoprotein amine dehydrogenase"/>
    <property type="match status" value="1"/>
</dbReference>
<dbReference type="NCBIfam" id="TIGR04246">
    <property type="entry name" value="nitrous_NosZ_Gp"/>
    <property type="match status" value="1"/>
</dbReference>
<accession>A0A5D0R6M2</accession>
<dbReference type="EMBL" id="VSKK01000002">
    <property type="protein sequence ID" value="TYB77142.1"/>
    <property type="molecule type" value="Genomic_DNA"/>
</dbReference>
<dbReference type="RefSeq" id="WP_148404020.1">
    <property type="nucleotide sequence ID" value="NZ_VSKK01000002.1"/>
</dbReference>
<gene>
    <name evidence="4" type="primary">nosZ</name>
    <name evidence="4" type="ORF">ES674_10665</name>
</gene>
<dbReference type="Proteomes" id="UP000323720">
    <property type="component" value="Unassembled WGS sequence"/>
</dbReference>
<dbReference type="Gene3D" id="2.60.40.420">
    <property type="entry name" value="Cupredoxins - blue copper proteins"/>
    <property type="match status" value="1"/>
</dbReference>
<dbReference type="InterPro" id="IPR051403">
    <property type="entry name" value="NosZ/Cyto_c_oxidase_sub2"/>
</dbReference>
<dbReference type="InterPro" id="IPR011045">
    <property type="entry name" value="N2O_reductase_N"/>
</dbReference>
<dbReference type="AlphaFoldDB" id="A0A5D0R6M2"/>
<evidence type="ECO:0000256" key="1">
    <source>
        <dbReference type="ARBA" id="ARBA00004196"/>
    </source>
</evidence>
<dbReference type="GO" id="GO:0050304">
    <property type="term" value="F:nitrous-oxide reductase activity"/>
    <property type="evidence" value="ECO:0007669"/>
    <property type="project" value="UniProtKB-EC"/>
</dbReference>
<dbReference type="Pfam" id="PF18764">
    <property type="entry name" value="nos_propeller"/>
    <property type="match status" value="1"/>
</dbReference>
<keyword evidence="5" id="KW-1185">Reference proteome</keyword>
<evidence type="ECO:0000256" key="2">
    <source>
        <dbReference type="ARBA" id="ARBA00022723"/>
    </source>
</evidence>
<dbReference type="PROSITE" id="PS51257">
    <property type="entry name" value="PROKAR_LIPOPROTEIN"/>
    <property type="match status" value="1"/>
</dbReference>
<keyword evidence="2" id="KW-0479">Metal-binding</keyword>
<evidence type="ECO:0000313" key="5">
    <source>
        <dbReference type="Proteomes" id="UP000323720"/>
    </source>
</evidence>
<comment type="caution">
    <text evidence="4">The sequence shown here is derived from an EMBL/GenBank/DDBJ whole genome shotgun (WGS) entry which is preliminary data.</text>
</comment>
<dbReference type="InterPro" id="IPR001505">
    <property type="entry name" value="Copper_CuA"/>
</dbReference>
<dbReference type="PANTHER" id="PTHR42838">
    <property type="entry name" value="CYTOCHROME C OXIDASE SUBUNIT II"/>
    <property type="match status" value="1"/>
</dbReference>
<keyword evidence="4" id="KW-0560">Oxidoreductase</keyword>
<comment type="subcellular location">
    <subcellularLocation>
        <location evidence="1">Cell envelope</location>
    </subcellularLocation>
</comment>
<name>A0A5D0R6M2_9FLAO</name>
<sequence length="656" mass="72689">MRKSINIFISIIMVAGLVSCNDGGQKKGKRGAQGGLATNAAERVYVAPGELDEYYAFMSGGFSGQLAVYGLPSGRLLKVLPVFSQNPENGWGYSEETKPMLNTSFGFVPWDDSHHPDISQTNGVLDGRWVFINGNNTPRIARIDLKNFKTEEILEIPNSAGNHSSSFITENTEYVVAGTRFSVPIPQKDMSIKDYKGNFKGSLTFIKVDQETGRMNIKFQLMMPGFNYDLSHPGRDKSHGWFFFTTYNTEEAHSLLEVNASQNDKDFIAAVNWKVIEEYVNNGGGTKVPAKYAHNILDENTHTATSTMLDEVLTVNPMDVPGAVYFLPTPKSPHGCDVDPTGEYIVGNGKLSADLTVHSFTKMLDAIEKKKFDGEAYGIPILNFEDILAGVVKQPGLGPLHTEFDDKGNAYTTFFISSEVVKWKVGTWEVLDRQPVFYSVGHGMIPGGNSRKPFGKYFIALNKITKDRYLPTGPELTQSAQLFDISGEKMELLLDFPTIGEPHYAAAIPASMIAPNSRKIYKLAENKHPYAALTDGDVKVVRDGKEVHIYMNMIRSHFNPDNIEGVKVGDKVFFHITNHEQDFDVPHGFAVIGANNAELLVVPGATETLVWEPKQVGVWPFYCTDFCSALHQEMQGYVRVSPADSDIELSWSLGDE</sequence>
<dbReference type="SUPFAM" id="SSF50974">
    <property type="entry name" value="Nitrous oxide reductase, N-terminal domain"/>
    <property type="match status" value="1"/>
</dbReference>
<dbReference type="PANTHER" id="PTHR42838:SF2">
    <property type="entry name" value="NITROUS-OXIDE REDUCTASE"/>
    <property type="match status" value="1"/>
</dbReference>
<reference evidence="4 5" key="1">
    <citation type="submission" date="2019-08" db="EMBL/GenBank/DDBJ databases">
        <title>Genomes of Antarctic Bizionia species.</title>
        <authorList>
            <person name="Bowman J.P."/>
        </authorList>
    </citation>
    <scope>NUCLEOTIDE SEQUENCE [LARGE SCALE GENOMIC DNA]</scope>
    <source>
        <strain evidence="4 5">ADA-4</strain>
    </source>
</reference>